<dbReference type="EMBL" id="CP021435">
    <property type="protein sequence ID" value="ATJ82003.1"/>
    <property type="molecule type" value="Genomic_DNA"/>
</dbReference>
<dbReference type="KEGG" id="hbe:BEI_1016"/>
<gene>
    <name evidence="1" type="ORF">BEI_1016</name>
</gene>
<accession>A0A291P532</accession>
<name>A0A291P532_9GAMM</name>
<evidence type="ECO:0000313" key="1">
    <source>
        <dbReference type="EMBL" id="ATJ82003.1"/>
    </source>
</evidence>
<protein>
    <submittedName>
        <fullName evidence="1">Uncharacterized protein</fullName>
    </submittedName>
</protein>
<evidence type="ECO:0000313" key="2">
    <source>
        <dbReference type="Proteomes" id="UP000219993"/>
    </source>
</evidence>
<sequence>MMVKLIFIRPPVYKKEATSFALMNANKADTIVVCLMSRFM</sequence>
<dbReference type="AlphaFoldDB" id="A0A291P532"/>
<reference evidence="1 2" key="1">
    <citation type="journal article" date="2017" name="Sci. Rep.">
        <title>Revealing the Saline Adaptation Strategies of the Halophilic Bacterium Halomonas beimenensis through High-throughput Omics and Transposon Mutagenesis Approaches.</title>
        <authorList>
            <person name="Chen Y.H."/>
            <person name="Lin S.S."/>
            <person name="Shyu Y.T."/>
        </authorList>
    </citation>
    <scope>NUCLEOTIDE SEQUENCE [LARGE SCALE GENOMIC DNA]</scope>
    <source>
        <strain evidence="1 2">NTU-111</strain>
    </source>
</reference>
<keyword evidence="2" id="KW-1185">Reference proteome</keyword>
<organism evidence="1 2">
    <name type="scientific">Halomonas beimenensis</name>
    <dbReference type="NCBI Taxonomy" id="475662"/>
    <lineage>
        <taxon>Bacteria</taxon>
        <taxon>Pseudomonadati</taxon>
        <taxon>Pseudomonadota</taxon>
        <taxon>Gammaproteobacteria</taxon>
        <taxon>Oceanospirillales</taxon>
        <taxon>Halomonadaceae</taxon>
        <taxon>Halomonas</taxon>
    </lineage>
</organism>
<dbReference type="Proteomes" id="UP000219993">
    <property type="component" value="Chromosome"/>
</dbReference>
<proteinExistence type="predicted"/>